<name>A0A7L5BV12_9RHOB</name>
<dbReference type="Proteomes" id="UP000503336">
    <property type="component" value="Chromosome"/>
</dbReference>
<keyword evidence="6 9" id="KW-1133">Transmembrane helix</keyword>
<comment type="similarity">
    <text evidence="8 9">Belongs to the TRAP transporter small permease family.</text>
</comment>
<dbReference type="AlphaFoldDB" id="A0A7L5BV12"/>
<protein>
    <recommendedName>
        <fullName evidence="9">TRAP transporter small permease protein</fullName>
    </recommendedName>
</protein>
<feature type="transmembrane region" description="Helical" evidence="9">
    <location>
        <begin position="131"/>
        <end position="157"/>
    </location>
</feature>
<organism evidence="11 12">
    <name type="scientific">Pikeienuella piscinae</name>
    <dbReference type="NCBI Taxonomy" id="2748098"/>
    <lineage>
        <taxon>Bacteria</taxon>
        <taxon>Pseudomonadati</taxon>
        <taxon>Pseudomonadota</taxon>
        <taxon>Alphaproteobacteria</taxon>
        <taxon>Rhodobacterales</taxon>
        <taxon>Paracoccaceae</taxon>
        <taxon>Pikeienuella</taxon>
    </lineage>
</organism>
<feature type="transmembrane region" description="Helical" evidence="9">
    <location>
        <begin position="45"/>
        <end position="68"/>
    </location>
</feature>
<dbReference type="GO" id="GO:0015740">
    <property type="term" value="P:C4-dicarboxylate transport"/>
    <property type="evidence" value="ECO:0007669"/>
    <property type="project" value="TreeGrafter"/>
</dbReference>
<comment type="subunit">
    <text evidence="9">The complex comprises the extracytoplasmic solute receptor protein and the two transmembrane proteins.</text>
</comment>
<evidence type="ECO:0000313" key="11">
    <source>
        <dbReference type="EMBL" id="QIE54903.1"/>
    </source>
</evidence>
<gene>
    <name evidence="11" type="ORF">G5B40_05225</name>
</gene>
<evidence type="ECO:0000256" key="5">
    <source>
        <dbReference type="ARBA" id="ARBA00022692"/>
    </source>
</evidence>
<dbReference type="GO" id="GO:0005886">
    <property type="term" value="C:plasma membrane"/>
    <property type="evidence" value="ECO:0007669"/>
    <property type="project" value="UniProtKB-SubCell"/>
</dbReference>
<keyword evidence="3" id="KW-1003">Cell membrane</keyword>
<dbReference type="GO" id="GO:0022857">
    <property type="term" value="F:transmembrane transporter activity"/>
    <property type="evidence" value="ECO:0007669"/>
    <property type="project" value="UniProtKB-UniRule"/>
</dbReference>
<evidence type="ECO:0000259" key="10">
    <source>
        <dbReference type="Pfam" id="PF04290"/>
    </source>
</evidence>
<dbReference type="PANTHER" id="PTHR35011">
    <property type="entry name" value="2,3-DIKETO-L-GULONATE TRAP TRANSPORTER SMALL PERMEASE PROTEIN YIAM"/>
    <property type="match status" value="1"/>
</dbReference>
<comment type="subcellular location">
    <subcellularLocation>
        <location evidence="1 9">Cell inner membrane</location>
        <topology evidence="1 9">Multi-pass membrane protein</topology>
    </subcellularLocation>
</comment>
<reference evidence="11 12" key="1">
    <citation type="submission" date="2020-02" db="EMBL/GenBank/DDBJ databases">
        <title>complete genome sequence of Rhodobacteraceae bacterium.</title>
        <authorList>
            <person name="Park J."/>
            <person name="Kim Y.-S."/>
            <person name="Kim K.-H."/>
        </authorList>
    </citation>
    <scope>NUCLEOTIDE SEQUENCE [LARGE SCALE GENOMIC DNA]</scope>
    <source>
        <strain evidence="11 12">RR4-56</strain>
    </source>
</reference>
<feature type="transmembrane region" description="Helical" evidence="9">
    <location>
        <begin position="89"/>
        <end position="111"/>
    </location>
</feature>
<dbReference type="KEGG" id="hdh:G5B40_05225"/>
<dbReference type="InterPro" id="IPR055348">
    <property type="entry name" value="DctQ"/>
</dbReference>
<dbReference type="RefSeq" id="WP_165095932.1">
    <property type="nucleotide sequence ID" value="NZ_CP049056.1"/>
</dbReference>
<dbReference type="EMBL" id="CP049056">
    <property type="protein sequence ID" value="QIE54903.1"/>
    <property type="molecule type" value="Genomic_DNA"/>
</dbReference>
<evidence type="ECO:0000256" key="4">
    <source>
        <dbReference type="ARBA" id="ARBA00022519"/>
    </source>
</evidence>
<evidence type="ECO:0000256" key="8">
    <source>
        <dbReference type="ARBA" id="ARBA00038436"/>
    </source>
</evidence>
<evidence type="ECO:0000256" key="2">
    <source>
        <dbReference type="ARBA" id="ARBA00022448"/>
    </source>
</evidence>
<accession>A0A7L5BV12</accession>
<sequence>MTPGLERILRALDALAGSLVGLMLFTMMCLTTADVVSRYLFNRPIGAALELTEALMAITIFAAFPLVAARGRHITVDLTEMMLPKRARLFLDALAQLVCAAMCGFLAWRMIERAVQLHGYGETSAVLGYPVWPTAAVIALGCAVATPMFALRGLMLFRRAAKRGDRSQHAPEGALQYD</sequence>
<proteinExistence type="inferred from homology"/>
<evidence type="ECO:0000256" key="1">
    <source>
        <dbReference type="ARBA" id="ARBA00004429"/>
    </source>
</evidence>
<keyword evidence="12" id="KW-1185">Reference proteome</keyword>
<evidence type="ECO:0000313" key="12">
    <source>
        <dbReference type="Proteomes" id="UP000503336"/>
    </source>
</evidence>
<feature type="domain" description="Tripartite ATP-independent periplasmic transporters DctQ component" evidence="10">
    <location>
        <begin position="27"/>
        <end position="146"/>
    </location>
</feature>
<evidence type="ECO:0000256" key="3">
    <source>
        <dbReference type="ARBA" id="ARBA00022475"/>
    </source>
</evidence>
<evidence type="ECO:0000256" key="7">
    <source>
        <dbReference type="ARBA" id="ARBA00023136"/>
    </source>
</evidence>
<comment type="function">
    <text evidence="9">Part of the tripartite ATP-independent periplasmic (TRAP) transport system.</text>
</comment>
<evidence type="ECO:0000256" key="6">
    <source>
        <dbReference type="ARBA" id="ARBA00022989"/>
    </source>
</evidence>
<keyword evidence="4 9" id="KW-0997">Cell inner membrane</keyword>
<keyword evidence="2 9" id="KW-0813">Transport</keyword>
<dbReference type="InterPro" id="IPR007387">
    <property type="entry name" value="TRAP_DctQ"/>
</dbReference>
<keyword evidence="5 9" id="KW-0812">Transmembrane</keyword>
<dbReference type="Pfam" id="PF04290">
    <property type="entry name" value="DctQ"/>
    <property type="match status" value="1"/>
</dbReference>
<dbReference type="PANTHER" id="PTHR35011:SF10">
    <property type="entry name" value="TRAP TRANSPORTER SMALL PERMEASE PROTEIN"/>
    <property type="match status" value="1"/>
</dbReference>
<keyword evidence="7 9" id="KW-0472">Membrane</keyword>
<evidence type="ECO:0000256" key="9">
    <source>
        <dbReference type="RuleBase" id="RU369079"/>
    </source>
</evidence>
<feature type="transmembrane region" description="Helical" evidence="9">
    <location>
        <begin position="12"/>
        <end position="33"/>
    </location>
</feature>